<gene>
    <name evidence="2" type="ORF">RFI_25310</name>
</gene>
<dbReference type="AlphaFoldDB" id="X6MEG5"/>
<feature type="transmembrane region" description="Helical" evidence="1">
    <location>
        <begin position="30"/>
        <end position="46"/>
    </location>
</feature>
<feature type="transmembrane region" description="Helical" evidence="1">
    <location>
        <begin position="6"/>
        <end position="23"/>
    </location>
</feature>
<keyword evidence="3" id="KW-1185">Reference proteome</keyword>
<evidence type="ECO:0000313" key="3">
    <source>
        <dbReference type="Proteomes" id="UP000023152"/>
    </source>
</evidence>
<organism evidence="2 3">
    <name type="scientific">Reticulomyxa filosa</name>
    <dbReference type="NCBI Taxonomy" id="46433"/>
    <lineage>
        <taxon>Eukaryota</taxon>
        <taxon>Sar</taxon>
        <taxon>Rhizaria</taxon>
        <taxon>Retaria</taxon>
        <taxon>Foraminifera</taxon>
        <taxon>Monothalamids</taxon>
        <taxon>Reticulomyxidae</taxon>
        <taxon>Reticulomyxa</taxon>
    </lineage>
</organism>
<evidence type="ECO:0000256" key="1">
    <source>
        <dbReference type="SAM" id="Phobius"/>
    </source>
</evidence>
<evidence type="ECO:0000313" key="2">
    <source>
        <dbReference type="EMBL" id="ETO12066.1"/>
    </source>
</evidence>
<sequence length="204" mass="24851">MFLFIYLYIVFLFNLIVLVINRNSPFKEKMIYMYIFIYYVFVIPPPKKQTYVKCLHRKKKKKLDRATFIKIKYVFYLYPGQKYVVFFLKIVFVKNRKKLGDFRIKYCKKKVIEKSKKIIKKRKTNKKLKKIIFEILKSNCLSYANRNDNDGDNIDEHKGNNNQFCKQREQRVFDNTNKQDEMQLENGITQMGEISLWRITRTMV</sequence>
<feature type="transmembrane region" description="Helical" evidence="1">
    <location>
        <begin position="73"/>
        <end position="93"/>
    </location>
</feature>
<keyword evidence="1" id="KW-1133">Transmembrane helix</keyword>
<dbReference type="Proteomes" id="UP000023152">
    <property type="component" value="Unassembled WGS sequence"/>
</dbReference>
<name>X6MEG5_RETFI</name>
<dbReference type="EMBL" id="ASPP01021762">
    <property type="protein sequence ID" value="ETO12066.1"/>
    <property type="molecule type" value="Genomic_DNA"/>
</dbReference>
<reference evidence="2 3" key="1">
    <citation type="journal article" date="2013" name="Curr. Biol.">
        <title>The Genome of the Foraminiferan Reticulomyxa filosa.</title>
        <authorList>
            <person name="Glockner G."/>
            <person name="Hulsmann N."/>
            <person name="Schleicher M."/>
            <person name="Noegel A.A."/>
            <person name="Eichinger L."/>
            <person name="Gallinger C."/>
            <person name="Pawlowski J."/>
            <person name="Sierra R."/>
            <person name="Euteneuer U."/>
            <person name="Pillet L."/>
            <person name="Moustafa A."/>
            <person name="Platzer M."/>
            <person name="Groth M."/>
            <person name="Szafranski K."/>
            <person name="Schliwa M."/>
        </authorList>
    </citation>
    <scope>NUCLEOTIDE SEQUENCE [LARGE SCALE GENOMIC DNA]</scope>
</reference>
<accession>X6MEG5</accession>
<protein>
    <submittedName>
        <fullName evidence="2">Uncharacterized protein</fullName>
    </submittedName>
</protein>
<keyword evidence="1" id="KW-0472">Membrane</keyword>
<proteinExistence type="predicted"/>
<keyword evidence="1" id="KW-0812">Transmembrane</keyword>
<comment type="caution">
    <text evidence="2">The sequence shown here is derived from an EMBL/GenBank/DDBJ whole genome shotgun (WGS) entry which is preliminary data.</text>
</comment>